<evidence type="ECO:0000256" key="1">
    <source>
        <dbReference type="SAM" id="MobiDB-lite"/>
    </source>
</evidence>
<gene>
    <name evidence="2" type="ORF">H5410_010297</name>
</gene>
<evidence type="ECO:0000313" key="3">
    <source>
        <dbReference type="Proteomes" id="UP000824120"/>
    </source>
</evidence>
<feature type="compositionally biased region" description="Polar residues" evidence="1">
    <location>
        <begin position="54"/>
        <end position="73"/>
    </location>
</feature>
<dbReference type="PANTHER" id="PTHR37705">
    <property type="entry name" value="BNAA08G11710D PROTEIN"/>
    <property type="match status" value="1"/>
</dbReference>
<dbReference type="EMBL" id="JACXVP010000002">
    <property type="protein sequence ID" value="KAG5625079.1"/>
    <property type="molecule type" value="Genomic_DNA"/>
</dbReference>
<comment type="caution">
    <text evidence="2">The sequence shown here is derived from an EMBL/GenBank/DDBJ whole genome shotgun (WGS) entry which is preliminary data.</text>
</comment>
<dbReference type="Proteomes" id="UP000824120">
    <property type="component" value="Chromosome 2"/>
</dbReference>
<evidence type="ECO:0000313" key="2">
    <source>
        <dbReference type="EMBL" id="KAG5625079.1"/>
    </source>
</evidence>
<accession>A0A9J6AM22</accession>
<proteinExistence type="predicted"/>
<protein>
    <submittedName>
        <fullName evidence="2">Uncharacterized protein</fullName>
    </submittedName>
</protein>
<organism evidence="2 3">
    <name type="scientific">Solanum commersonii</name>
    <name type="common">Commerson's wild potato</name>
    <name type="synonym">Commerson's nightshade</name>
    <dbReference type="NCBI Taxonomy" id="4109"/>
    <lineage>
        <taxon>Eukaryota</taxon>
        <taxon>Viridiplantae</taxon>
        <taxon>Streptophyta</taxon>
        <taxon>Embryophyta</taxon>
        <taxon>Tracheophyta</taxon>
        <taxon>Spermatophyta</taxon>
        <taxon>Magnoliopsida</taxon>
        <taxon>eudicotyledons</taxon>
        <taxon>Gunneridae</taxon>
        <taxon>Pentapetalae</taxon>
        <taxon>asterids</taxon>
        <taxon>lamiids</taxon>
        <taxon>Solanales</taxon>
        <taxon>Solanaceae</taxon>
        <taxon>Solanoideae</taxon>
        <taxon>Solaneae</taxon>
        <taxon>Solanum</taxon>
    </lineage>
</organism>
<feature type="region of interest" description="Disordered" evidence="1">
    <location>
        <begin position="43"/>
        <end position="85"/>
    </location>
</feature>
<keyword evidence="3" id="KW-1185">Reference proteome</keyword>
<dbReference type="PANTHER" id="PTHR37705:SF1">
    <property type="entry name" value="TRANSMEMBRANE PROTEIN"/>
    <property type="match status" value="1"/>
</dbReference>
<name>A0A9J6AM22_SOLCO</name>
<sequence length="127" mass="14449">MVIQRLEVCIEMVKLVFEFFVVFVEAVGTVISQNGSSLVDRNYDATTPYRRNSGPPTSSSLQQQRKSTCQHAFSSLPARDEDTSGSRFPLEFPHLRCWEALVQLVRFKFAASRKCRLRILNCPSCQS</sequence>
<dbReference type="AlphaFoldDB" id="A0A9J6AM22"/>
<reference evidence="2 3" key="1">
    <citation type="submission" date="2020-09" db="EMBL/GenBank/DDBJ databases">
        <title>De no assembly of potato wild relative species, Solanum commersonii.</title>
        <authorList>
            <person name="Cho K."/>
        </authorList>
    </citation>
    <scope>NUCLEOTIDE SEQUENCE [LARGE SCALE GENOMIC DNA]</scope>
    <source>
        <strain evidence="2">LZ3.2</strain>
        <tissue evidence="2">Leaf</tissue>
    </source>
</reference>